<evidence type="ECO:0000313" key="6">
    <source>
        <dbReference type="Proteomes" id="UP001056648"/>
    </source>
</evidence>
<dbReference type="Gene3D" id="1.10.1660.10">
    <property type="match status" value="1"/>
</dbReference>
<dbReference type="SUPFAM" id="SSF46955">
    <property type="entry name" value="Putative DNA-binding domain"/>
    <property type="match status" value="1"/>
</dbReference>
<accession>A0ABY4VX85</accession>
<dbReference type="InterPro" id="IPR047057">
    <property type="entry name" value="MerR_fam"/>
</dbReference>
<name>A0ABY4VX85_9BURK</name>
<dbReference type="InterPro" id="IPR009061">
    <property type="entry name" value="DNA-bd_dom_put_sf"/>
</dbReference>
<evidence type="ECO:0000259" key="4">
    <source>
        <dbReference type="PROSITE" id="PS50937"/>
    </source>
</evidence>
<feature type="region of interest" description="Disordered" evidence="3">
    <location>
        <begin position="1"/>
        <end position="23"/>
    </location>
</feature>
<dbReference type="GeneID" id="70688801"/>
<evidence type="ECO:0000313" key="5">
    <source>
        <dbReference type="EMBL" id="USE80003.1"/>
    </source>
</evidence>
<dbReference type="CDD" id="cd04776">
    <property type="entry name" value="HTH_GnyR"/>
    <property type="match status" value="1"/>
</dbReference>
<evidence type="ECO:0000256" key="3">
    <source>
        <dbReference type="SAM" id="MobiDB-lite"/>
    </source>
</evidence>
<dbReference type="PROSITE" id="PS50937">
    <property type="entry name" value="HTH_MERR_2"/>
    <property type="match status" value="1"/>
</dbReference>
<gene>
    <name evidence="5" type="ORF">NDR89_25945</name>
</gene>
<dbReference type="InterPro" id="IPR000551">
    <property type="entry name" value="MerR-type_HTH_dom"/>
</dbReference>
<sequence>MPSSASQPPTPPAQPADQPANLSAGTTYTITELAREFDITPRAIRFYEDQGLLSPDRVGAGGRQRLYSGRERTRLKLTLRGKRLGLTLNEIREILDLYESPRDTVPQLERFLASLAQHRQALERQMEDLQAQLAEIDQHERQCRALLAAAQPERQRTAGA</sequence>
<keyword evidence="6" id="KW-1185">Reference proteome</keyword>
<dbReference type="RefSeq" id="WP_244959396.1">
    <property type="nucleotide sequence ID" value="NZ_BAAAEB010000035.1"/>
</dbReference>
<feature type="domain" description="HTH merR-type" evidence="4">
    <location>
        <begin position="27"/>
        <end position="97"/>
    </location>
</feature>
<dbReference type="Pfam" id="PF13411">
    <property type="entry name" value="MerR_1"/>
    <property type="match status" value="1"/>
</dbReference>
<evidence type="ECO:0000256" key="1">
    <source>
        <dbReference type="ARBA" id="ARBA00023125"/>
    </source>
</evidence>
<keyword evidence="2" id="KW-0175">Coiled coil</keyword>
<dbReference type="EMBL" id="CP098736">
    <property type="protein sequence ID" value="USE80003.1"/>
    <property type="molecule type" value="Genomic_DNA"/>
</dbReference>
<proteinExistence type="predicted"/>
<keyword evidence="1 5" id="KW-0238">DNA-binding</keyword>
<evidence type="ECO:0000256" key="2">
    <source>
        <dbReference type="SAM" id="Coils"/>
    </source>
</evidence>
<organism evidence="5 6">
    <name type="scientific">Cupriavidus gilardii</name>
    <dbReference type="NCBI Taxonomy" id="82541"/>
    <lineage>
        <taxon>Bacteria</taxon>
        <taxon>Pseudomonadati</taxon>
        <taxon>Pseudomonadota</taxon>
        <taxon>Betaproteobacteria</taxon>
        <taxon>Burkholderiales</taxon>
        <taxon>Burkholderiaceae</taxon>
        <taxon>Cupriavidus</taxon>
    </lineage>
</organism>
<dbReference type="SMART" id="SM00422">
    <property type="entry name" value="HTH_MERR"/>
    <property type="match status" value="1"/>
</dbReference>
<dbReference type="PANTHER" id="PTHR30204:SF58">
    <property type="entry name" value="HTH-TYPE TRANSCRIPTIONAL REGULATOR YFMP"/>
    <property type="match status" value="1"/>
</dbReference>
<dbReference type="PANTHER" id="PTHR30204">
    <property type="entry name" value="REDOX-CYCLING DRUG-SENSING TRANSCRIPTIONAL ACTIVATOR SOXR"/>
    <property type="match status" value="1"/>
</dbReference>
<protein>
    <submittedName>
        <fullName evidence="5">MerR family DNA-binding transcriptional regulator</fullName>
    </submittedName>
</protein>
<feature type="coiled-coil region" evidence="2">
    <location>
        <begin position="108"/>
        <end position="149"/>
    </location>
</feature>
<dbReference type="Proteomes" id="UP001056648">
    <property type="component" value="Chromosome 2"/>
</dbReference>
<dbReference type="GO" id="GO:0003677">
    <property type="term" value="F:DNA binding"/>
    <property type="evidence" value="ECO:0007669"/>
    <property type="project" value="UniProtKB-KW"/>
</dbReference>
<reference evidence="5" key="1">
    <citation type="submission" date="2022-06" db="EMBL/GenBank/DDBJ databases">
        <title>Complete genome sequence and characterization of Cupriavidus gilardii QJ1 isolated from contaminating cells.</title>
        <authorList>
            <person name="Qi J."/>
        </authorList>
    </citation>
    <scope>NUCLEOTIDE SEQUENCE</scope>
    <source>
        <strain evidence="5">QJ1</strain>
    </source>
</reference>